<organism evidence="9 10">
    <name type="scientific">Methanoliparum thermophilum</name>
    <dbReference type="NCBI Taxonomy" id="2491083"/>
    <lineage>
        <taxon>Archaea</taxon>
        <taxon>Methanobacteriati</taxon>
        <taxon>Methanobacteriota</taxon>
        <taxon>Candidatus Methanoliparia</taxon>
        <taxon>Candidatus Methanoliparales</taxon>
        <taxon>Candidatus Methanoliparaceae</taxon>
        <taxon>Candidatus Methanoliparum</taxon>
    </lineage>
</organism>
<evidence type="ECO:0000256" key="1">
    <source>
        <dbReference type="ARBA" id="ARBA00005092"/>
    </source>
</evidence>
<comment type="function">
    <text evidence="5 7">Component of a hydro-lyase that catalyzes the dehydration of mevalonate 5-phosphate (MVA5P) to form trans-anhydromevalonate 5-phosphate (tAHMP). Involved in the archaeal mevalonate (MVA) pathway, which provides fundamental precursors for isoprenoid biosynthesis, such as isopentenyl diphosphate (IPP) and dimethylallyl diphosphate (DMAPP).</text>
</comment>
<reference evidence="9 10" key="1">
    <citation type="journal article" date="2019" name="Nat. Microbiol.">
        <title>Wide diversity of methane and short-chain alkane metabolisms in uncultured archaea.</title>
        <authorList>
            <person name="Borrel G."/>
            <person name="Adam P.S."/>
            <person name="McKay L.J."/>
            <person name="Chen L.X."/>
            <person name="Sierra-Garcia I.N."/>
            <person name="Sieber C.M."/>
            <person name="Letourneur Q."/>
            <person name="Ghozlane A."/>
            <person name="Andersen G.L."/>
            <person name="Li W.J."/>
            <person name="Hallam S.J."/>
            <person name="Muyzer G."/>
            <person name="de Oliveira V.M."/>
            <person name="Inskeep W.P."/>
            <person name="Banfield J.F."/>
            <person name="Gribaldo S."/>
        </authorList>
    </citation>
    <scope>NUCLEOTIDE SEQUENCE [LARGE SCALE GENOMIC DNA]</scope>
    <source>
        <strain evidence="9">NM1a</strain>
    </source>
</reference>
<dbReference type="PANTHER" id="PTHR36577:SF3">
    <property type="entry name" value="DUF521 DOMAIN PROTEIN (AFU_ORTHOLOGUE AFUA_6G00490)"/>
    <property type="match status" value="1"/>
</dbReference>
<dbReference type="EC" id="4.2.1.182" evidence="7"/>
<dbReference type="NCBIfam" id="NF003046">
    <property type="entry name" value="PRK03955.1"/>
    <property type="match status" value="1"/>
</dbReference>
<dbReference type="GO" id="GO:0019287">
    <property type="term" value="P:isopentenyl diphosphate biosynthetic process, mevalonate pathway"/>
    <property type="evidence" value="ECO:0007669"/>
    <property type="project" value="UniProtKB-UniRule"/>
</dbReference>
<dbReference type="AlphaFoldDB" id="A0A520KQQ3"/>
<dbReference type="InterPro" id="IPR002840">
    <property type="entry name" value="PMDh-S-like_dom"/>
</dbReference>
<evidence type="ECO:0000256" key="7">
    <source>
        <dbReference type="HAMAP-Rule" id="MF_00078"/>
    </source>
</evidence>
<dbReference type="PIRSF" id="PIRSF004966">
    <property type="entry name" value="UCP004966"/>
    <property type="match status" value="1"/>
</dbReference>
<dbReference type="CDD" id="cd01356">
    <property type="entry name" value="AcnX_swivel"/>
    <property type="match status" value="1"/>
</dbReference>
<feature type="domain" description="Phosphomevalonate dehydratase small subunit-like" evidence="8">
    <location>
        <begin position="31"/>
        <end position="110"/>
    </location>
</feature>
<dbReference type="InterPro" id="IPR020794">
    <property type="entry name" value="PMDh_S"/>
</dbReference>
<evidence type="ECO:0000256" key="2">
    <source>
        <dbReference type="ARBA" id="ARBA00023229"/>
    </source>
</evidence>
<gene>
    <name evidence="9" type="ORF">EF806_06325</name>
</gene>
<dbReference type="Gene3D" id="3.50.30.10">
    <property type="entry name" value="Phosphohistidine domain"/>
    <property type="match status" value="1"/>
</dbReference>
<name>A0A520KQQ3_METT2</name>
<feature type="active site" description="Proton acceptor" evidence="7">
    <location>
        <position position="69"/>
    </location>
</feature>
<evidence type="ECO:0000313" key="10">
    <source>
        <dbReference type="Proteomes" id="UP000317158"/>
    </source>
</evidence>
<dbReference type="InterPro" id="IPR012016">
    <property type="entry name" value="PMDh-S-like"/>
</dbReference>
<dbReference type="Proteomes" id="UP000317158">
    <property type="component" value="Unassembled WGS sequence"/>
</dbReference>
<evidence type="ECO:0000259" key="8">
    <source>
        <dbReference type="Pfam" id="PF01989"/>
    </source>
</evidence>
<evidence type="ECO:0000256" key="4">
    <source>
        <dbReference type="ARBA" id="ARBA00045120"/>
    </source>
</evidence>
<dbReference type="PANTHER" id="PTHR36577">
    <property type="entry name" value="DUF521 DOMAIN PROTEIN (AFU_ORTHOLOGUE AFUA_6G00490)"/>
    <property type="match status" value="1"/>
</dbReference>
<sequence length="140" mass="14958">MDKKCQKCKRSGRVISHGSCEGEALVSQKDISFLGGVDPKTGIVIDEFSDIRGCCIKDKILVFPKGKGSTVGSYIILQLKKNGVAPLGIINKNAEVIVAIGAIISEIPMIEIDNINLIKTGDLVKIDATGKIGYVEITNL</sequence>
<comment type="catalytic activity">
    <reaction evidence="4">
        <text>(R)-5-phosphomevalonate = (2E)-3-methyl-5-phosphooxypent-2-enoate + H2O</text>
        <dbReference type="Rhea" id="RHEA:78975"/>
        <dbReference type="ChEBI" id="CHEBI:15377"/>
        <dbReference type="ChEBI" id="CHEBI:58146"/>
        <dbReference type="ChEBI" id="CHEBI:229665"/>
        <dbReference type="EC" id="4.2.1.182"/>
    </reaction>
    <physiologicalReaction direction="left-to-right" evidence="4">
        <dbReference type="Rhea" id="RHEA:78976"/>
    </physiologicalReaction>
</comment>
<dbReference type="SUPFAM" id="SSF52016">
    <property type="entry name" value="LeuD/IlvD-like"/>
    <property type="match status" value="1"/>
</dbReference>
<evidence type="ECO:0000313" key="9">
    <source>
        <dbReference type="EMBL" id="RZN63846.1"/>
    </source>
</evidence>
<dbReference type="Pfam" id="PF01989">
    <property type="entry name" value="AcnX_swivel_put"/>
    <property type="match status" value="1"/>
</dbReference>
<dbReference type="HAMAP" id="MF_00078">
    <property type="entry name" value="PMDh_S"/>
    <property type="match status" value="1"/>
</dbReference>
<keyword evidence="2 7" id="KW-0414">Isoprene biosynthesis</keyword>
<comment type="similarity">
    <text evidence="7">Belongs to the AcnX type II small subunit family.</text>
</comment>
<evidence type="ECO:0000256" key="6">
    <source>
        <dbReference type="ARBA" id="ARBA00046520"/>
    </source>
</evidence>
<protein>
    <recommendedName>
        <fullName evidence="7">Phosphomevalonate dehydratase small subunit</fullName>
        <shortName evidence="7">PMDh small subunit</shortName>
        <shortName evidence="7">PMDh-S</shortName>
        <ecNumber evidence="7">4.2.1.182</ecNumber>
    </recommendedName>
</protein>
<proteinExistence type="inferred from homology"/>
<accession>A0A520KQQ3</accession>
<comment type="caution">
    <text evidence="9">The sequence shown here is derived from an EMBL/GenBank/DDBJ whole genome shotgun (WGS) entry which is preliminary data.</text>
</comment>
<dbReference type="EMBL" id="RXIF01000012">
    <property type="protein sequence ID" value="RZN63846.1"/>
    <property type="molecule type" value="Genomic_DNA"/>
</dbReference>
<keyword evidence="3 7" id="KW-0456">Lyase</keyword>
<comment type="subunit">
    <text evidence="6 7">Heterodimer composed of a large subunit (PMDh-L) and a small subunit (PMDh-S).</text>
</comment>
<evidence type="ECO:0000256" key="5">
    <source>
        <dbReference type="ARBA" id="ARBA00045299"/>
    </source>
</evidence>
<comment type="pathway">
    <text evidence="1 7">Isoprenoid biosynthesis; isopentenyl diphosphate biosynthesis via mevalonate pathway.</text>
</comment>
<evidence type="ECO:0000256" key="3">
    <source>
        <dbReference type="ARBA" id="ARBA00023239"/>
    </source>
</evidence>
<dbReference type="GO" id="GO:0016836">
    <property type="term" value="F:hydro-lyase activity"/>
    <property type="evidence" value="ECO:0007669"/>
    <property type="project" value="UniProtKB-UniRule"/>
</dbReference>